<feature type="compositionally biased region" description="Basic and acidic residues" evidence="1">
    <location>
        <begin position="78"/>
        <end position="87"/>
    </location>
</feature>
<evidence type="ECO:0000313" key="2">
    <source>
        <dbReference type="EMBL" id="KAK3699066.1"/>
    </source>
</evidence>
<feature type="compositionally biased region" description="Polar residues" evidence="1">
    <location>
        <begin position="399"/>
        <end position="408"/>
    </location>
</feature>
<evidence type="ECO:0000256" key="1">
    <source>
        <dbReference type="SAM" id="MobiDB-lite"/>
    </source>
</evidence>
<dbReference type="EMBL" id="JAWDGP010007955">
    <property type="protein sequence ID" value="KAK3699066.1"/>
    <property type="molecule type" value="Genomic_DNA"/>
</dbReference>
<reference evidence="2" key="1">
    <citation type="journal article" date="2023" name="G3 (Bethesda)">
        <title>A reference genome for the long-term kleptoplast-retaining sea slug Elysia crispata morphotype clarki.</title>
        <authorList>
            <person name="Eastman K.E."/>
            <person name="Pendleton A.L."/>
            <person name="Shaikh M.A."/>
            <person name="Suttiyut T."/>
            <person name="Ogas R."/>
            <person name="Tomko P."/>
            <person name="Gavelis G."/>
            <person name="Widhalm J.R."/>
            <person name="Wisecaver J.H."/>
        </authorList>
    </citation>
    <scope>NUCLEOTIDE SEQUENCE</scope>
    <source>
        <strain evidence="2">ECLA1</strain>
    </source>
</reference>
<dbReference type="GO" id="GO:0004190">
    <property type="term" value="F:aspartic-type endopeptidase activity"/>
    <property type="evidence" value="ECO:0007669"/>
    <property type="project" value="InterPro"/>
</dbReference>
<feature type="region of interest" description="Disordered" evidence="1">
    <location>
        <begin position="73"/>
        <end position="100"/>
    </location>
</feature>
<dbReference type="AlphaFoldDB" id="A0AAE1CJU7"/>
<organism evidence="2 3">
    <name type="scientific">Elysia crispata</name>
    <name type="common">lettuce slug</name>
    <dbReference type="NCBI Taxonomy" id="231223"/>
    <lineage>
        <taxon>Eukaryota</taxon>
        <taxon>Metazoa</taxon>
        <taxon>Spiralia</taxon>
        <taxon>Lophotrochozoa</taxon>
        <taxon>Mollusca</taxon>
        <taxon>Gastropoda</taxon>
        <taxon>Heterobranchia</taxon>
        <taxon>Euthyneura</taxon>
        <taxon>Panpulmonata</taxon>
        <taxon>Sacoglossa</taxon>
        <taxon>Placobranchoidea</taxon>
        <taxon>Plakobranchidae</taxon>
        <taxon>Elysia</taxon>
    </lineage>
</organism>
<feature type="compositionally biased region" description="Low complexity" evidence="1">
    <location>
        <begin position="380"/>
        <end position="398"/>
    </location>
</feature>
<gene>
    <name evidence="2" type="ORF">RRG08_041629</name>
</gene>
<proteinExistence type="predicted"/>
<dbReference type="Gene3D" id="2.40.70.10">
    <property type="entry name" value="Acid Proteases"/>
    <property type="match status" value="1"/>
</dbReference>
<dbReference type="GO" id="GO:0006508">
    <property type="term" value="P:proteolysis"/>
    <property type="evidence" value="ECO:0007669"/>
    <property type="project" value="InterPro"/>
</dbReference>
<feature type="region of interest" description="Disordered" evidence="1">
    <location>
        <begin position="379"/>
        <end position="439"/>
    </location>
</feature>
<feature type="region of interest" description="Disordered" evidence="1">
    <location>
        <begin position="334"/>
        <end position="356"/>
    </location>
</feature>
<name>A0AAE1CJU7_9GAST</name>
<dbReference type="InterPro" id="IPR021109">
    <property type="entry name" value="Peptidase_aspartic_dom_sf"/>
</dbReference>
<dbReference type="SUPFAM" id="SSF50630">
    <property type="entry name" value="Acid proteases"/>
    <property type="match status" value="1"/>
</dbReference>
<evidence type="ECO:0000313" key="3">
    <source>
        <dbReference type="Proteomes" id="UP001283361"/>
    </source>
</evidence>
<dbReference type="Proteomes" id="UP001283361">
    <property type="component" value="Unassembled WGS sequence"/>
</dbReference>
<comment type="caution">
    <text evidence="2">The sequence shown here is derived from an EMBL/GenBank/DDBJ whole genome shotgun (WGS) entry which is preliminary data.</text>
</comment>
<dbReference type="PROSITE" id="PS00141">
    <property type="entry name" value="ASP_PROTEASE"/>
    <property type="match status" value="1"/>
</dbReference>
<sequence length="451" mass="49715">MEPSVSQATESLNKVAFKVKGSRPEKSSFIKSTCKFCGGDHPFVKSKCPAYGRNCGNCGGRDHFAKVCKTKGPRTKRKTDNKVRNIEAESSTDSDSDSTSNWVKNVGTVPNSIKCKMLVKGKPLAFLIDTGASVNILPERCATHLVGSRVKTLRSYCDTAIETKGTSRQVIVNPQNNKKYAVDFVVVPNSCQPVIGLKAAQRMQLVQIKKENFETVASLIESSIFDEGLASSPARLMGRRTQSLTPATSAALQPFIVPQCESHKMEHRRHKSAQRTCFKQTLAPLQPGDHVWMEPIDGRNEWKPATITKILPHNNYEVWDGNRSFIRGRKFLRKKPLPDHPTQTKVATPLPSTPYQLQLTCPQTERAGPHQDDLVDEDLSAPQVSSPISSSAKIPGPSLESTPSTQKGAQEAWSSRGGTGATRPMQTGPTLPKMIQTRSGRFIKEPSRLYY</sequence>
<accession>A0AAE1CJU7</accession>
<protein>
    <submittedName>
        <fullName evidence="2">Uncharacterized protein</fullName>
    </submittedName>
</protein>
<dbReference type="InterPro" id="IPR001969">
    <property type="entry name" value="Aspartic_peptidase_AS"/>
</dbReference>
<keyword evidence="3" id="KW-1185">Reference proteome</keyword>